<dbReference type="GO" id="GO:0080019">
    <property type="term" value="F:alcohol-forming very long-chain fatty acyl-CoA reductase activity"/>
    <property type="evidence" value="ECO:0007669"/>
    <property type="project" value="InterPro"/>
</dbReference>
<dbReference type="SUPFAM" id="SSF51735">
    <property type="entry name" value="NAD(P)-binding Rossmann-fold domains"/>
    <property type="match status" value="1"/>
</dbReference>
<dbReference type="STRING" id="4572.M8AQD3"/>
<dbReference type="GO" id="GO:0010345">
    <property type="term" value="P:suberin biosynthetic process"/>
    <property type="evidence" value="ECO:0007669"/>
    <property type="project" value="TreeGrafter"/>
</dbReference>
<dbReference type="InterPro" id="IPR013120">
    <property type="entry name" value="FAR_NAD-bd"/>
</dbReference>
<gene>
    <name evidence="7" type="ORF">TRIUR3_35313</name>
</gene>
<dbReference type="CDD" id="cd09071">
    <property type="entry name" value="FAR_C"/>
    <property type="match status" value="1"/>
</dbReference>
<keyword evidence="2 4" id="KW-0444">Lipid biosynthesis</keyword>
<keyword evidence="4" id="KW-1133">Transmembrane helix</keyword>
<dbReference type="OMA" id="WIEGFKM"/>
<name>M8AQD3_TRIUA</name>
<dbReference type="InterPro" id="IPR036291">
    <property type="entry name" value="NAD(P)-bd_dom_sf"/>
</dbReference>
<dbReference type="AlphaFoldDB" id="M8AQD3"/>
<comment type="function">
    <text evidence="4">Catalyzes the reduction of fatty acyl-CoA to fatty alcohols.</text>
</comment>
<evidence type="ECO:0000256" key="2">
    <source>
        <dbReference type="ARBA" id="ARBA00022516"/>
    </source>
</evidence>
<dbReference type="Gene3D" id="3.40.50.720">
    <property type="entry name" value="NAD(P)-binding Rossmann-like Domain"/>
    <property type="match status" value="2"/>
</dbReference>
<keyword evidence="4" id="KW-0812">Transmembrane</keyword>
<evidence type="ECO:0000259" key="5">
    <source>
        <dbReference type="Pfam" id="PF03015"/>
    </source>
</evidence>
<evidence type="ECO:0000259" key="6">
    <source>
        <dbReference type="Pfam" id="PF07993"/>
    </source>
</evidence>
<feature type="domain" description="Thioester reductase (TE)" evidence="6">
    <location>
        <begin position="108"/>
        <end position="157"/>
    </location>
</feature>
<organism evidence="7">
    <name type="scientific">Triticum urartu</name>
    <name type="common">Red wild einkorn</name>
    <name type="synonym">Crithodium urartu</name>
    <dbReference type="NCBI Taxonomy" id="4572"/>
    <lineage>
        <taxon>Eukaryota</taxon>
        <taxon>Viridiplantae</taxon>
        <taxon>Streptophyta</taxon>
        <taxon>Embryophyta</taxon>
        <taxon>Tracheophyta</taxon>
        <taxon>Spermatophyta</taxon>
        <taxon>Magnoliopsida</taxon>
        <taxon>Liliopsida</taxon>
        <taxon>Poales</taxon>
        <taxon>Poaceae</taxon>
        <taxon>BOP clade</taxon>
        <taxon>Pooideae</taxon>
        <taxon>Triticodae</taxon>
        <taxon>Triticeae</taxon>
        <taxon>Triticinae</taxon>
        <taxon>Triticum</taxon>
    </lineage>
</organism>
<keyword evidence="4" id="KW-0472">Membrane</keyword>
<feature type="domain" description="Thioester reductase (TE)" evidence="6">
    <location>
        <begin position="228"/>
        <end position="419"/>
    </location>
</feature>
<dbReference type="CDD" id="cd05236">
    <property type="entry name" value="FAR-N_SDR_e"/>
    <property type="match status" value="1"/>
</dbReference>
<dbReference type="EMBL" id="KD072002">
    <property type="protein sequence ID" value="EMS63229.1"/>
    <property type="molecule type" value="Genomic_DNA"/>
</dbReference>
<evidence type="ECO:0000313" key="7">
    <source>
        <dbReference type="EMBL" id="EMS63229.1"/>
    </source>
</evidence>
<dbReference type="InterPro" id="IPR026055">
    <property type="entry name" value="FAR"/>
</dbReference>
<dbReference type="GO" id="GO:0102965">
    <property type="term" value="F:alcohol-forming long-chain fatty acyl-CoA reductase activity"/>
    <property type="evidence" value="ECO:0007669"/>
    <property type="project" value="UniProtKB-EC"/>
</dbReference>
<dbReference type="PANTHER" id="PTHR11011:SF75">
    <property type="entry name" value="FATTY ACYL-COA REDUCTASE"/>
    <property type="match status" value="1"/>
</dbReference>
<dbReference type="PANTHER" id="PTHR11011">
    <property type="entry name" value="MALE STERILITY PROTEIN 2-RELATED"/>
    <property type="match status" value="1"/>
</dbReference>
<keyword evidence="4" id="KW-0521">NADP</keyword>
<evidence type="ECO:0000256" key="4">
    <source>
        <dbReference type="RuleBase" id="RU363097"/>
    </source>
</evidence>
<keyword evidence="4" id="KW-0560">Oxidoreductase</keyword>
<sequence length="596" mass="67258">MDAGAVAGCLRDKTVLVTGSTGYLGKLMVEKILRVQPDVKKVYLLVRAPDAASAEQRILTQVKWICVIAFDHTSYMQCYGHGLTFSCIVLGKDLFNTLREKHGLAGFQKLIKEKIVPLAGDVGTRNFGLDSSTSDDLCQEIDVIVHGAATTSFYERILEWRWKYRNRGDNINIRDTWLRSDFWGSTALNLSLEEPGEHCCKSSTKLTGYPYSHDKSMRVAYILPPSWYDVALASNALGAQYGCEFAKKCPNLKLLLHVSTAFVAGTQEGLLLEKALKMGEALRPGCHLDIEAELQLVEKVKAELAEAKSGGSDQSSEKIAMKELGFKRACHFGWPNVYTFTKAMGEMLLEQQRGDLPVVIIRPTMVTSTYQDPFPGWIEGARTIDALIVAYNEQAFPCFVGDRNDTMDAVPADMVVNATLVAMAVHWNEKGQVIYHVSSAIRNPLTGQVLEDVCWDYFSIHPRVLENGKPLENRRPYVFKRFAYFRAYLILMYKLPLEILHAVSVLLCGLFSQYYNKHNRRYTFLMLLVKLYAPYAFFKGCFDDTNLTRLRKEVKMDGKDGSLFNFDPKSMDWHSYLLNVHVPAVLMYGRKNKGSV</sequence>
<proteinExistence type="inferred from homology"/>
<feature type="transmembrane region" description="Helical" evidence="4">
    <location>
        <begin position="487"/>
        <end position="510"/>
    </location>
</feature>
<evidence type="ECO:0000256" key="1">
    <source>
        <dbReference type="ARBA" id="ARBA00005928"/>
    </source>
</evidence>
<dbReference type="Pfam" id="PF03015">
    <property type="entry name" value="Sterile"/>
    <property type="match status" value="1"/>
</dbReference>
<protein>
    <recommendedName>
        <fullName evidence="4">Fatty acyl-CoA reductase</fullName>
        <ecNumber evidence="4">1.2.1.84</ecNumber>
    </recommendedName>
</protein>
<feature type="domain" description="Thioester reductase (TE)" evidence="6">
    <location>
        <begin position="17"/>
        <end position="62"/>
    </location>
</feature>
<dbReference type="Pfam" id="PF07993">
    <property type="entry name" value="NAD_binding_4"/>
    <property type="match status" value="3"/>
</dbReference>
<keyword evidence="3 4" id="KW-0443">Lipid metabolism</keyword>
<dbReference type="EC" id="1.2.1.84" evidence="4"/>
<dbReference type="GO" id="GO:0035336">
    <property type="term" value="P:long-chain fatty-acyl-CoA metabolic process"/>
    <property type="evidence" value="ECO:0007669"/>
    <property type="project" value="TreeGrafter"/>
</dbReference>
<accession>M8AQD3</accession>
<feature type="domain" description="Fatty acyl-CoA reductase C-terminal" evidence="5">
    <location>
        <begin position="493"/>
        <end position="588"/>
    </location>
</feature>
<dbReference type="eggNOG" id="KOG1221">
    <property type="taxonomic scope" value="Eukaryota"/>
</dbReference>
<dbReference type="InterPro" id="IPR033640">
    <property type="entry name" value="FAR_C"/>
</dbReference>
<comment type="catalytic activity">
    <reaction evidence="4">
        <text>a long-chain fatty acyl-CoA + 2 NADPH + 2 H(+) = a long-chain primary fatty alcohol + 2 NADP(+) + CoA</text>
        <dbReference type="Rhea" id="RHEA:52716"/>
        <dbReference type="ChEBI" id="CHEBI:15378"/>
        <dbReference type="ChEBI" id="CHEBI:57287"/>
        <dbReference type="ChEBI" id="CHEBI:57783"/>
        <dbReference type="ChEBI" id="CHEBI:58349"/>
        <dbReference type="ChEBI" id="CHEBI:77396"/>
        <dbReference type="ChEBI" id="CHEBI:83139"/>
        <dbReference type="EC" id="1.2.1.84"/>
    </reaction>
</comment>
<reference evidence="7" key="1">
    <citation type="journal article" date="2013" name="Nature">
        <title>Draft genome of the wheat A-genome progenitor Triticum urartu.</title>
        <authorList>
            <person name="Ling H.Q."/>
            <person name="Zhao S."/>
            <person name="Liu D."/>
            <person name="Wang J."/>
            <person name="Sun H."/>
            <person name="Zhang C."/>
            <person name="Fan H."/>
            <person name="Li D."/>
            <person name="Dong L."/>
            <person name="Tao Y."/>
            <person name="Gao C."/>
            <person name="Wu H."/>
            <person name="Li Y."/>
            <person name="Cui Y."/>
            <person name="Guo X."/>
            <person name="Zheng S."/>
            <person name="Wang B."/>
            <person name="Yu K."/>
            <person name="Liang Q."/>
            <person name="Yang W."/>
            <person name="Lou X."/>
            <person name="Chen J."/>
            <person name="Feng M."/>
            <person name="Jian J."/>
            <person name="Zhang X."/>
            <person name="Luo G."/>
            <person name="Jiang Y."/>
            <person name="Liu J."/>
            <person name="Wang Z."/>
            <person name="Sha Y."/>
            <person name="Zhang B."/>
            <person name="Wu H."/>
            <person name="Tang D."/>
            <person name="Shen Q."/>
            <person name="Xue P."/>
            <person name="Zou S."/>
            <person name="Wang X."/>
            <person name="Liu X."/>
            <person name="Wang F."/>
            <person name="Yang Y."/>
            <person name="An X."/>
            <person name="Dong Z."/>
            <person name="Zhang K."/>
            <person name="Zhang X."/>
            <person name="Luo M.C."/>
            <person name="Dvorak J."/>
            <person name="Tong Y."/>
            <person name="Wang J."/>
            <person name="Yang H."/>
            <person name="Li Z."/>
            <person name="Wang D."/>
            <person name="Zhang A."/>
            <person name="Wang J."/>
        </authorList>
    </citation>
    <scope>NUCLEOTIDE SEQUENCE</scope>
</reference>
<evidence type="ECO:0000256" key="3">
    <source>
        <dbReference type="ARBA" id="ARBA00023098"/>
    </source>
</evidence>
<comment type="similarity">
    <text evidence="1 4">Belongs to the fatty acyl-CoA reductase family.</text>
</comment>